<keyword evidence="1" id="KW-0808">Transferase</keyword>
<proteinExistence type="predicted"/>
<evidence type="ECO:0000259" key="2">
    <source>
        <dbReference type="Pfam" id="PF00275"/>
    </source>
</evidence>
<dbReference type="PANTHER" id="PTHR21090">
    <property type="entry name" value="AROM/DEHYDROQUINATE SYNTHASE"/>
    <property type="match status" value="1"/>
</dbReference>
<dbReference type="InterPro" id="IPR013792">
    <property type="entry name" value="RNA3'P_cycl/enolpyr_Trfase_a/b"/>
</dbReference>
<dbReference type="InterPro" id="IPR036968">
    <property type="entry name" value="Enolpyruvate_Tfrase_sf"/>
</dbReference>
<sequence length="89" mass="9626">MRTTVKKAEGLSGRVKVPGDKSISHRALLLGAIAEGRTRIRNFLPAADCLATLVCVRALGIEVERLSETELIVQGQGLHGLMEPKHILD</sequence>
<dbReference type="AlphaFoldDB" id="X0U054"/>
<dbReference type="SUPFAM" id="SSF55205">
    <property type="entry name" value="EPT/RTPC-like"/>
    <property type="match status" value="1"/>
</dbReference>
<dbReference type="EMBL" id="BARS01000733">
    <property type="protein sequence ID" value="GAF81805.1"/>
    <property type="molecule type" value="Genomic_DNA"/>
</dbReference>
<dbReference type="GO" id="GO:0009423">
    <property type="term" value="P:chorismate biosynthetic process"/>
    <property type="evidence" value="ECO:0007669"/>
    <property type="project" value="TreeGrafter"/>
</dbReference>
<evidence type="ECO:0000256" key="1">
    <source>
        <dbReference type="ARBA" id="ARBA00022679"/>
    </source>
</evidence>
<dbReference type="PANTHER" id="PTHR21090:SF5">
    <property type="entry name" value="PENTAFUNCTIONAL AROM POLYPEPTIDE"/>
    <property type="match status" value="1"/>
</dbReference>
<dbReference type="Pfam" id="PF00275">
    <property type="entry name" value="EPSP_synthase"/>
    <property type="match status" value="1"/>
</dbReference>
<gene>
    <name evidence="3" type="ORF">S01H1_01646</name>
</gene>
<accession>X0U054</accession>
<protein>
    <recommendedName>
        <fullName evidence="2">Enolpyruvate transferase domain-containing protein</fullName>
    </recommendedName>
</protein>
<dbReference type="GO" id="GO:0003866">
    <property type="term" value="F:3-phosphoshikimate 1-carboxyvinyltransferase activity"/>
    <property type="evidence" value="ECO:0007669"/>
    <property type="project" value="TreeGrafter"/>
</dbReference>
<name>X0U054_9ZZZZ</name>
<feature type="non-terminal residue" evidence="3">
    <location>
        <position position="89"/>
    </location>
</feature>
<dbReference type="InterPro" id="IPR001986">
    <property type="entry name" value="Enolpyruvate_Tfrase_dom"/>
</dbReference>
<comment type="caution">
    <text evidence="3">The sequence shown here is derived from an EMBL/GenBank/DDBJ whole genome shotgun (WGS) entry which is preliminary data.</text>
</comment>
<feature type="domain" description="Enolpyruvate transferase" evidence="2">
    <location>
        <begin position="6"/>
        <end position="85"/>
    </location>
</feature>
<reference evidence="3" key="1">
    <citation type="journal article" date="2014" name="Front. Microbiol.">
        <title>High frequency of phylogenetically diverse reductive dehalogenase-homologous genes in deep subseafloor sedimentary metagenomes.</title>
        <authorList>
            <person name="Kawai M."/>
            <person name="Futagami T."/>
            <person name="Toyoda A."/>
            <person name="Takaki Y."/>
            <person name="Nishi S."/>
            <person name="Hori S."/>
            <person name="Arai W."/>
            <person name="Tsubouchi T."/>
            <person name="Morono Y."/>
            <person name="Uchiyama I."/>
            <person name="Ito T."/>
            <person name="Fujiyama A."/>
            <person name="Inagaki F."/>
            <person name="Takami H."/>
        </authorList>
    </citation>
    <scope>NUCLEOTIDE SEQUENCE</scope>
    <source>
        <strain evidence="3">Expedition CK06-06</strain>
    </source>
</reference>
<evidence type="ECO:0000313" key="3">
    <source>
        <dbReference type="EMBL" id="GAF81805.1"/>
    </source>
</evidence>
<dbReference type="Gene3D" id="3.65.10.10">
    <property type="entry name" value="Enolpyruvate transferase domain"/>
    <property type="match status" value="1"/>
</dbReference>
<organism evidence="3">
    <name type="scientific">marine sediment metagenome</name>
    <dbReference type="NCBI Taxonomy" id="412755"/>
    <lineage>
        <taxon>unclassified sequences</taxon>
        <taxon>metagenomes</taxon>
        <taxon>ecological metagenomes</taxon>
    </lineage>
</organism>